<sequence>MGCAYFVLIAIVFTISITPAKPIMVSFGTNQGPIVPPPSSTTHRTLPQDIREPAPVNEHVNDIPNPSVYRPPVPLQYRRKFLGYKPNPNLILGTAPDQKYFGSSYKFNLYKKEQARALGLDYRGPQFFEIQPYEIEREQRKALVKSPYANDRNDYWGKNNEVPEIGIVYSSGVKYYVPQVLLDQRQYVDHNQVYDRNDHYY</sequence>
<feature type="chain" id="PRO_5042977964" evidence="1">
    <location>
        <begin position="21"/>
        <end position="201"/>
    </location>
</feature>
<evidence type="ECO:0000313" key="3">
    <source>
        <dbReference type="Proteomes" id="UP001353858"/>
    </source>
</evidence>
<keyword evidence="1" id="KW-0732">Signal</keyword>
<name>A0AAN7SH56_9COLE</name>
<evidence type="ECO:0000313" key="2">
    <source>
        <dbReference type="EMBL" id="KAK4880004.1"/>
    </source>
</evidence>
<gene>
    <name evidence="2" type="ORF">RN001_008150</name>
</gene>
<comment type="caution">
    <text evidence="2">The sequence shown here is derived from an EMBL/GenBank/DDBJ whole genome shotgun (WGS) entry which is preliminary data.</text>
</comment>
<organism evidence="2 3">
    <name type="scientific">Aquatica leii</name>
    <dbReference type="NCBI Taxonomy" id="1421715"/>
    <lineage>
        <taxon>Eukaryota</taxon>
        <taxon>Metazoa</taxon>
        <taxon>Ecdysozoa</taxon>
        <taxon>Arthropoda</taxon>
        <taxon>Hexapoda</taxon>
        <taxon>Insecta</taxon>
        <taxon>Pterygota</taxon>
        <taxon>Neoptera</taxon>
        <taxon>Endopterygota</taxon>
        <taxon>Coleoptera</taxon>
        <taxon>Polyphaga</taxon>
        <taxon>Elateriformia</taxon>
        <taxon>Elateroidea</taxon>
        <taxon>Lampyridae</taxon>
        <taxon>Luciolinae</taxon>
        <taxon>Aquatica</taxon>
    </lineage>
</organism>
<keyword evidence="3" id="KW-1185">Reference proteome</keyword>
<proteinExistence type="predicted"/>
<evidence type="ECO:0000256" key="1">
    <source>
        <dbReference type="SAM" id="SignalP"/>
    </source>
</evidence>
<protein>
    <submittedName>
        <fullName evidence="2">Uncharacterized protein</fullName>
    </submittedName>
</protein>
<dbReference type="EMBL" id="JARPUR010000003">
    <property type="protein sequence ID" value="KAK4880004.1"/>
    <property type="molecule type" value="Genomic_DNA"/>
</dbReference>
<dbReference type="Proteomes" id="UP001353858">
    <property type="component" value="Unassembled WGS sequence"/>
</dbReference>
<feature type="signal peptide" evidence="1">
    <location>
        <begin position="1"/>
        <end position="20"/>
    </location>
</feature>
<accession>A0AAN7SH56</accession>
<reference evidence="3" key="1">
    <citation type="submission" date="2023-01" db="EMBL/GenBank/DDBJ databases">
        <title>Key to firefly adult light organ development and bioluminescence: homeobox transcription factors regulate luciferase expression and transportation to peroxisome.</title>
        <authorList>
            <person name="Fu X."/>
        </authorList>
    </citation>
    <scope>NUCLEOTIDE SEQUENCE [LARGE SCALE GENOMIC DNA]</scope>
</reference>
<dbReference type="AlphaFoldDB" id="A0AAN7SH56"/>